<proteinExistence type="predicted"/>
<evidence type="ECO:0000313" key="3">
    <source>
        <dbReference type="Proteomes" id="UP001159427"/>
    </source>
</evidence>
<gene>
    <name evidence="2" type="ORF">PEVE_00038110</name>
</gene>
<feature type="domain" description="DED" evidence="1">
    <location>
        <begin position="41"/>
        <end position="123"/>
    </location>
</feature>
<dbReference type="EMBL" id="CALNXI010000064">
    <property type="protein sequence ID" value="CAH3017525.1"/>
    <property type="molecule type" value="Genomic_DNA"/>
</dbReference>
<organism evidence="2 3">
    <name type="scientific">Porites evermanni</name>
    <dbReference type="NCBI Taxonomy" id="104178"/>
    <lineage>
        <taxon>Eukaryota</taxon>
        <taxon>Metazoa</taxon>
        <taxon>Cnidaria</taxon>
        <taxon>Anthozoa</taxon>
        <taxon>Hexacorallia</taxon>
        <taxon>Scleractinia</taxon>
        <taxon>Fungiina</taxon>
        <taxon>Poritidae</taxon>
        <taxon>Porites</taxon>
    </lineage>
</organism>
<dbReference type="PROSITE" id="PS50168">
    <property type="entry name" value="DED"/>
    <property type="match status" value="1"/>
</dbReference>
<accession>A0ABN8LPB5</accession>
<dbReference type="Proteomes" id="UP001159427">
    <property type="component" value="Unassembled WGS sequence"/>
</dbReference>
<keyword evidence="3" id="KW-1185">Reference proteome</keyword>
<dbReference type="SUPFAM" id="SSF47986">
    <property type="entry name" value="DEATH domain"/>
    <property type="match status" value="1"/>
</dbReference>
<evidence type="ECO:0000259" key="1">
    <source>
        <dbReference type="PROSITE" id="PS50168"/>
    </source>
</evidence>
<dbReference type="InterPro" id="IPR011029">
    <property type="entry name" value="DEATH-like_dom_sf"/>
</dbReference>
<sequence>VFQVPGYNEEKKVKWSCGMAKSVGLSVGLKPSGFPSSQQVVFKRFILKFVQSLCKDDRTAFRYWCKELIPVRDVGRKVDDDDDIFKLIELLQDHNQLLLDDMFVLKTFLLGTQRCDLLIELEKAELSIVVGKILEHYKVFCCQRSDGGDFYAEVVGLLVSRMPRRFEHVRRICSDKRVLLYLDGVIREYLLSNGCTWPKVTAVLVILAELSVEVDDVLTCIDLLAESMHTLGGMKAFKLFVNDKLHVNLDSDDYAFSSMMKECLEIIGREVDK</sequence>
<dbReference type="InterPro" id="IPR001875">
    <property type="entry name" value="DED_dom"/>
</dbReference>
<reference evidence="2 3" key="1">
    <citation type="submission" date="2022-05" db="EMBL/GenBank/DDBJ databases">
        <authorList>
            <consortium name="Genoscope - CEA"/>
            <person name="William W."/>
        </authorList>
    </citation>
    <scope>NUCLEOTIDE SEQUENCE [LARGE SCALE GENOMIC DNA]</scope>
</reference>
<evidence type="ECO:0000313" key="2">
    <source>
        <dbReference type="EMBL" id="CAH3017525.1"/>
    </source>
</evidence>
<protein>
    <recommendedName>
        <fullName evidence="1">DED domain-containing protein</fullName>
    </recommendedName>
</protein>
<comment type="caution">
    <text evidence="2">The sequence shown here is derived from an EMBL/GenBank/DDBJ whole genome shotgun (WGS) entry which is preliminary data.</text>
</comment>
<name>A0ABN8LPB5_9CNID</name>
<dbReference type="Gene3D" id="1.10.533.10">
    <property type="entry name" value="Death Domain, Fas"/>
    <property type="match status" value="1"/>
</dbReference>
<feature type="non-terminal residue" evidence="2">
    <location>
        <position position="1"/>
    </location>
</feature>